<sequence>MKPFAAAVTLIAALVPAVPAGTATVQGPPAGPGPVQAPGPGKAPGSGHEPGVRRLASARDCPPAGARLRSRDTDPHGTHDDGHGHGHDHGHGGDRAHEKVREGGRNDLTPAEAHSVERELQSILAGLGLGKPGAPQPGAAQPGAAQPDPQAARRKAPRVTVPVYFHVLHDGPTGNLSNDDIRRQIQSLNDAHGGKGAGADTGFAFALHGVTRTDNATWYGDPERHEQTFKTKLRKGGAGTLNLYSADMGEAMLGWSTFPWSYRANPKMDGVIIHPESMPHGSIENFNLGHTATHEIGHWLGLYHTFQDGCAGDGDRVADTPAERDPTNGCPADKDTCPAVGADPVHNYMDYAFDDCMNQFTKGQGDRMHLVWTAYRR</sequence>
<evidence type="ECO:0000256" key="6">
    <source>
        <dbReference type="ARBA" id="ARBA00022833"/>
    </source>
</evidence>
<evidence type="ECO:0000256" key="2">
    <source>
        <dbReference type="ARBA" id="ARBA00022670"/>
    </source>
</evidence>
<evidence type="ECO:0000256" key="7">
    <source>
        <dbReference type="ARBA" id="ARBA00023049"/>
    </source>
</evidence>
<feature type="region of interest" description="Disordered" evidence="9">
    <location>
        <begin position="24"/>
        <end position="100"/>
    </location>
</feature>
<dbReference type="PANTHER" id="PTHR47466:SF1">
    <property type="entry name" value="METALLOPROTEASE MEP1 (AFU_ORTHOLOGUE AFUA_1G07730)-RELATED"/>
    <property type="match status" value="1"/>
</dbReference>
<evidence type="ECO:0000313" key="12">
    <source>
        <dbReference type="EMBL" id="MFC5749083.1"/>
    </source>
</evidence>
<feature type="domain" description="Peptidase M43 pregnancy-associated plasma-A" evidence="11">
    <location>
        <begin position="288"/>
        <end position="369"/>
    </location>
</feature>
<feature type="compositionally biased region" description="Low complexity" evidence="9">
    <location>
        <begin position="132"/>
        <end position="150"/>
    </location>
</feature>
<comment type="caution">
    <text evidence="12">The sequence shown here is derived from an EMBL/GenBank/DDBJ whole genome shotgun (WGS) entry which is preliminary data.</text>
</comment>
<organism evidence="12 13">
    <name type="scientific">Actinomadura rugatobispora</name>
    <dbReference type="NCBI Taxonomy" id="1994"/>
    <lineage>
        <taxon>Bacteria</taxon>
        <taxon>Bacillati</taxon>
        <taxon>Actinomycetota</taxon>
        <taxon>Actinomycetes</taxon>
        <taxon>Streptosporangiales</taxon>
        <taxon>Thermomonosporaceae</taxon>
        <taxon>Actinomadura</taxon>
    </lineage>
</organism>
<keyword evidence="4 10" id="KW-0732">Signal</keyword>
<keyword evidence="8" id="KW-1015">Disulfide bond</keyword>
<comment type="similarity">
    <text evidence="1">Belongs to the peptidase M43B family.</text>
</comment>
<dbReference type="CDD" id="cd04275">
    <property type="entry name" value="ZnMc_pappalysin_like"/>
    <property type="match status" value="1"/>
</dbReference>
<evidence type="ECO:0000256" key="5">
    <source>
        <dbReference type="ARBA" id="ARBA00022801"/>
    </source>
</evidence>
<evidence type="ECO:0000256" key="9">
    <source>
        <dbReference type="SAM" id="MobiDB-lite"/>
    </source>
</evidence>
<proteinExistence type="inferred from homology"/>
<keyword evidence="2" id="KW-0645">Protease</keyword>
<name>A0ABW1A2N1_9ACTN</name>
<keyword evidence="7 12" id="KW-0482">Metalloprotease</keyword>
<dbReference type="EMBL" id="JBHSON010000039">
    <property type="protein sequence ID" value="MFC5749083.1"/>
    <property type="molecule type" value="Genomic_DNA"/>
</dbReference>
<feature type="signal peptide" evidence="10">
    <location>
        <begin position="1"/>
        <end position="20"/>
    </location>
</feature>
<dbReference type="PANTHER" id="PTHR47466">
    <property type="match status" value="1"/>
</dbReference>
<keyword evidence="5" id="KW-0378">Hydrolase</keyword>
<accession>A0ABW1A2N1</accession>
<feature type="region of interest" description="Disordered" evidence="9">
    <location>
        <begin position="127"/>
        <end position="156"/>
    </location>
</feature>
<evidence type="ECO:0000256" key="10">
    <source>
        <dbReference type="SAM" id="SignalP"/>
    </source>
</evidence>
<keyword evidence="6" id="KW-0862">Zinc</keyword>
<dbReference type="Proteomes" id="UP001596074">
    <property type="component" value="Unassembled WGS sequence"/>
</dbReference>
<dbReference type="Gene3D" id="3.40.390.10">
    <property type="entry name" value="Collagenase (Catalytic Domain)"/>
    <property type="match status" value="1"/>
</dbReference>
<evidence type="ECO:0000256" key="3">
    <source>
        <dbReference type="ARBA" id="ARBA00022723"/>
    </source>
</evidence>
<evidence type="ECO:0000259" key="11">
    <source>
        <dbReference type="Pfam" id="PF05572"/>
    </source>
</evidence>
<feature type="chain" id="PRO_5047264986" evidence="10">
    <location>
        <begin position="21"/>
        <end position="377"/>
    </location>
</feature>
<evidence type="ECO:0000256" key="8">
    <source>
        <dbReference type="ARBA" id="ARBA00023157"/>
    </source>
</evidence>
<reference evidence="13" key="1">
    <citation type="journal article" date="2019" name="Int. J. Syst. Evol. Microbiol.">
        <title>The Global Catalogue of Microorganisms (GCM) 10K type strain sequencing project: providing services to taxonomists for standard genome sequencing and annotation.</title>
        <authorList>
            <consortium name="The Broad Institute Genomics Platform"/>
            <consortium name="The Broad Institute Genome Sequencing Center for Infectious Disease"/>
            <person name="Wu L."/>
            <person name="Ma J."/>
        </authorList>
    </citation>
    <scope>NUCLEOTIDE SEQUENCE [LARGE SCALE GENOMIC DNA]</scope>
    <source>
        <strain evidence="13">KCTC 42087</strain>
    </source>
</reference>
<dbReference type="InterPro" id="IPR008754">
    <property type="entry name" value="Peptidase_M43"/>
</dbReference>
<evidence type="ECO:0000313" key="13">
    <source>
        <dbReference type="Proteomes" id="UP001596074"/>
    </source>
</evidence>
<dbReference type="SUPFAM" id="SSF55486">
    <property type="entry name" value="Metalloproteases ('zincins'), catalytic domain"/>
    <property type="match status" value="1"/>
</dbReference>
<evidence type="ECO:0000256" key="1">
    <source>
        <dbReference type="ARBA" id="ARBA00008721"/>
    </source>
</evidence>
<dbReference type="InterPro" id="IPR024079">
    <property type="entry name" value="MetalloPept_cat_dom_sf"/>
</dbReference>
<feature type="compositionally biased region" description="Basic and acidic residues" evidence="9">
    <location>
        <begin position="69"/>
        <end position="100"/>
    </location>
</feature>
<protein>
    <submittedName>
        <fullName evidence="12">Zinc metalloprotease</fullName>
    </submittedName>
</protein>
<dbReference type="RefSeq" id="WP_378284799.1">
    <property type="nucleotide sequence ID" value="NZ_JBHSON010000039.1"/>
</dbReference>
<dbReference type="GO" id="GO:0008237">
    <property type="term" value="F:metallopeptidase activity"/>
    <property type="evidence" value="ECO:0007669"/>
    <property type="project" value="UniProtKB-KW"/>
</dbReference>
<dbReference type="Pfam" id="PF05572">
    <property type="entry name" value="Peptidase_M43"/>
    <property type="match status" value="1"/>
</dbReference>
<gene>
    <name evidence="12" type="ORF">ACFPZN_25990</name>
</gene>
<keyword evidence="3" id="KW-0479">Metal-binding</keyword>
<evidence type="ECO:0000256" key="4">
    <source>
        <dbReference type="ARBA" id="ARBA00022729"/>
    </source>
</evidence>
<keyword evidence="13" id="KW-1185">Reference proteome</keyword>